<feature type="domain" description="Histidine-specific methyltransferase SAM-dependent" evidence="3">
    <location>
        <begin position="12"/>
        <end position="309"/>
    </location>
</feature>
<dbReference type="Pfam" id="PF10017">
    <property type="entry name" value="Methyltransf_33"/>
    <property type="match status" value="1"/>
</dbReference>
<dbReference type="EMBL" id="FXXP01000003">
    <property type="protein sequence ID" value="SMX30103.1"/>
    <property type="molecule type" value="Genomic_DNA"/>
</dbReference>
<evidence type="ECO:0000313" key="5">
    <source>
        <dbReference type="Proteomes" id="UP000225972"/>
    </source>
</evidence>
<dbReference type="SUPFAM" id="SSF53335">
    <property type="entry name" value="S-adenosyl-L-methionine-dependent methyltransferases"/>
    <property type="match status" value="1"/>
</dbReference>
<keyword evidence="1 4" id="KW-0489">Methyltransferase</keyword>
<evidence type="ECO:0000259" key="3">
    <source>
        <dbReference type="Pfam" id="PF10017"/>
    </source>
</evidence>
<organism evidence="4 5">
    <name type="scientific">Pelagimonas phthalicica</name>
    <dbReference type="NCBI Taxonomy" id="1037362"/>
    <lineage>
        <taxon>Bacteria</taxon>
        <taxon>Pseudomonadati</taxon>
        <taxon>Pseudomonadota</taxon>
        <taxon>Alphaproteobacteria</taxon>
        <taxon>Rhodobacterales</taxon>
        <taxon>Roseobacteraceae</taxon>
        <taxon>Pelagimonas</taxon>
    </lineage>
</organism>
<dbReference type="InterPro" id="IPR035094">
    <property type="entry name" value="EgtD"/>
</dbReference>
<dbReference type="PIRSF" id="PIRSF018005">
    <property type="entry name" value="UCP018005"/>
    <property type="match status" value="1"/>
</dbReference>
<dbReference type="PANTHER" id="PTHR43397:SF1">
    <property type="entry name" value="ERGOTHIONEINE BIOSYNTHESIS PROTEIN 1"/>
    <property type="match status" value="1"/>
</dbReference>
<evidence type="ECO:0000313" key="4">
    <source>
        <dbReference type="EMBL" id="SMX30103.1"/>
    </source>
</evidence>
<dbReference type="InterPro" id="IPR019257">
    <property type="entry name" value="MeTrfase_dom"/>
</dbReference>
<dbReference type="Proteomes" id="UP000225972">
    <property type="component" value="Unassembled WGS sequence"/>
</dbReference>
<reference evidence="5" key="1">
    <citation type="submission" date="2017-05" db="EMBL/GenBank/DDBJ databases">
        <authorList>
            <person name="Rodrigo-Torres L."/>
            <person name="Arahal R. D."/>
            <person name="Lucena T."/>
        </authorList>
    </citation>
    <scope>NUCLEOTIDE SEQUENCE [LARGE SCALE GENOMIC DNA]</scope>
    <source>
        <strain evidence="5">CECT 8649</strain>
    </source>
</reference>
<dbReference type="PANTHER" id="PTHR43397">
    <property type="entry name" value="ERGOTHIONEINE BIOSYNTHESIS PROTEIN 1"/>
    <property type="match status" value="1"/>
</dbReference>
<accession>A0A238JIA0</accession>
<dbReference type="NCBIfam" id="TIGR03438">
    <property type="entry name" value="egtD_ergothio"/>
    <property type="match status" value="1"/>
</dbReference>
<dbReference type="InterPro" id="IPR017804">
    <property type="entry name" value="MeTrfase_EgtD-like"/>
</dbReference>
<proteinExistence type="predicted"/>
<dbReference type="OrthoDB" id="5289726at2"/>
<evidence type="ECO:0000256" key="2">
    <source>
        <dbReference type="ARBA" id="ARBA00022679"/>
    </source>
</evidence>
<dbReference type="RefSeq" id="WP_099248865.1">
    <property type="nucleotide sequence ID" value="NZ_FXXP01000003.1"/>
</dbReference>
<sequence length="314" mass="34623">MDKPVITHSQLANSAIETLSRPQKALEAKWFYDHRGSELFEAITQLPEYYPTRTEIAILEDKAAQLARFVPDGGILMELGSGASVKTRILLDALPRLGAYMPLDISGEFLQLSAAQLRRTYPGLQVTPIVADFMQALPPLPGAVDQPVTVFFPGSTIGNLEPEAAIALLQRIRDLPQVHALILGADLIKEESRLIAAYDDAQGVTAEFNLNLLRRLNFEAGANFDLAGFKHEARWNAELARIEMHLVSLRAQEVQIGAERFRFETGESIHTENSHKYSHASLSQMAEQSGWQLAQSFTDASKDFSVSVLAPTVA</sequence>
<name>A0A238JIA0_9RHOB</name>
<dbReference type="InterPro" id="IPR051128">
    <property type="entry name" value="EgtD_Methyltrsf_superfamily"/>
</dbReference>
<evidence type="ECO:0000256" key="1">
    <source>
        <dbReference type="ARBA" id="ARBA00022603"/>
    </source>
</evidence>
<dbReference type="GO" id="GO:0032259">
    <property type="term" value="P:methylation"/>
    <property type="evidence" value="ECO:0007669"/>
    <property type="project" value="UniProtKB-KW"/>
</dbReference>
<gene>
    <name evidence="4" type="primary">egtD</name>
    <name evidence="4" type="ORF">TRP8649_04243</name>
</gene>
<dbReference type="Gene3D" id="3.40.50.150">
    <property type="entry name" value="Vaccinia Virus protein VP39"/>
    <property type="match status" value="1"/>
</dbReference>
<keyword evidence="5" id="KW-1185">Reference proteome</keyword>
<dbReference type="EC" id="2.1.1.44" evidence="4"/>
<dbReference type="AlphaFoldDB" id="A0A238JIA0"/>
<protein>
    <submittedName>
        <fullName evidence="4">Histidine-specific methyltransferase EgtD</fullName>
        <ecNumber evidence="4">2.1.1.44</ecNumber>
    </submittedName>
</protein>
<dbReference type="GO" id="GO:0052706">
    <property type="term" value="F:L-histidine N(alpha)-methyltransferase activity"/>
    <property type="evidence" value="ECO:0007669"/>
    <property type="project" value="UniProtKB-EC"/>
</dbReference>
<dbReference type="InterPro" id="IPR029063">
    <property type="entry name" value="SAM-dependent_MTases_sf"/>
</dbReference>
<keyword evidence="2 4" id="KW-0808">Transferase</keyword>